<evidence type="ECO:0008006" key="3">
    <source>
        <dbReference type="Google" id="ProtNLM"/>
    </source>
</evidence>
<dbReference type="Proteomes" id="UP000809243">
    <property type="component" value="Unassembled WGS sequence"/>
</dbReference>
<dbReference type="AlphaFoldDB" id="A0A938YU94"/>
<name>A0A938YU94_9ARCH</name>
<evidence type="ECO:0000313" key="1">
    <source>
        <dbReference type="EMBL" id="MBN2067641.1"/>
    </source>
</evidence>
<accession>A0A938YU94</accession>
<dbReference type="InterPro" id="IPR021799">
    <property type="entry name" value="PIN-like_prokaryotic"/>
</dbReference>
<dbReference type="EMBL" id="JAFGDB010000071">
    <property type="protein sequence ID" value="MBN2067641.1"/>
    <property type="molecule type" value="Genomic_DNA"/>
</dbReference>
<comment type="caution">
    <text evidence="1">The sequence shown here is derived from an EMBL/GenBank/DDBJ whole genome shotgun (WGS) entry which is preliminary data.</text>
</comment>
<reference evidence="1" key="1">
    <citation type="submission" date="2021-01" db="EMBL/GenBank/DDBJ databases">
        <title>Active Sulfur Cycling in an Early Earth Analoge.</title>
        <authorList>
            <person name="Hahn C.R."/>
            <person name="Youssef N.H."/>
            <person name="Elshahed M."/>
        </authorList>
    </citation>
    <scope>NUCLEOTIDE SEQUENCE</scope>
    <source>
        <strain evidence="1">Zod_Metabat.1151</strain>
    </source>
</reference>
<evidence type="ECO:0000313" key="2">
    <source>
        <dbReference type="Proteomes" id="UP000809243"/>
    </source>
</evidence>
<dbReference type="Pfam" id="PF11848">
    <property type="entry name" value="DUF3368"/>
    <property type="match status" value="1"/>
</dbReference>
<proteinExistence type="predicted"/>
<sequence length="222" mass="24888">MQFIFDASSLIALGQTCLLEIAKGIKEKTGSEFFIPETVFEEVVKRPLHIKRFELNAVRIKRAIDSGVFEVKGLQNRHGFDEIQEIANNCFYSKGKPIRLLQGGEIAALALARETGARGFVIDERTTRLLIEAPEKLRQLLQKRRNKEISVDREKAKIISSMFSGLNIVRSVELIALAFEQNILSEILPKGRQSLEAALYAAKYSGCAVSSGEIDFFLRGQK</sequence>
<organism evidence="1 2">
    <name type="scientific">Candidatus Iainarchaeum sp</name>
    <dbReference type="NCBI Taxonomy" id="3101447"/>
    <lineage>
        <taxon>Archaea</taxon>
        <taxon>Candidatus Iainarchaeota</taxon>
        <taxon>Candidatus Iainarchaeia</taxon>
        <taxon>Candidatus Iainarchaeales</taxon>
        <taxon>Candidatus Iainarchaeaceae</taxon>
        <taxon>Candidatus Iainarchaeum</taxon>
    </lineage>
</organism>
<gene>
    <name evidence="1" type="ORF">JW744_04190</name>
</gene>
<protein>
    <recommendedName>
        <fullName evidence="3">DUF3368 domain-containing protein</fullName>
    </recommendedName>
</protein>